<dbReference type="OrthoDB" id="5198162at2"/>
<dbReference type="InterPro" id="IPR018076">
    <property type="entry name" value="T2SS_GspF_dom"/>
</dbReference>
<reference evidence="8 9" key="1">
    <citation type="submission" date="2019-07" db="EMBL/GenBank/DDBJ databases">
        <title>R&amp;d 2014.</title>
        <authorList>
            <person name="Klenk H.-P."/>
        </authorList>
    </citation>
    <scope>NUCLEOTIDE SEQUENCE [LARGE SCALE GENOMIC DNA]</scope>
    <source>
        <strain evidence="8 9">DSM 45764</strain>
    </source>
</reference>
<dbReference type="GO" id="GO:0005886">
    <property type="term" value="C:plasma membrane"/>
    <property type="evidence" value="ECO:0007669"/>
    <property type="project" value="UniProtKB-SubCell"/>
</dbReference>
<evidence type="ECO:0000313" key="9">
    <source>
        <dbReference type="Proteomes" id="UP000321490"/>
    </source>
</evidence>
<dbReference type="Pfam" id="PF00482">
    <property type="entry name" value="T2SSF"/>
    <property type="match status" value="1"/>
</dbReference>
<dbReference type="RefSeq" id="WP_153361329.1">
    <property type="nucleotide sequence ID" value="NZ_ML762505.1"/>
</dbReference>
<keyword evidence="3 6" id="KW-0812">Transmembrane</keyword>
<accession>A0A562IYC0</accession>
<evidence type="ECO:0000256" key="3">
    <source>
        <dbReference type="ARBA" id="ARBA00022692"/>
    </source>
</evidence>
<evidence type="ECO:0000256" key="1">
    <source>
        <dbReference type="ARBA" id="ARBA00004651"/>
    </source>
</evidence>
<dbReference type="PANTHER" id="PTHR35007">
    <property type="entry name" value="INTEGRAL MEMBRANE PROTEIN-RELATED"/>
    <property type="match status" value="1"/>
</dbReference>
<evidence type="ECO:0000256" key="2">
    <source>
        <dbReference type="ARBA" id="ARBA00022475"/>
    </source>
</evidence>
<evidence type="ECO:0000259" key="7">
    <source>
        <dbReference type="Pfam" id="PF00482"/>
    </source>
</evidence>
<proteinExistence type="predicted"/>
<sequence length="266" mass="26673">MSAPALLCLALALLAWPVAPGAAQRLRPTGQPSGHRPRPGTAMHRWALRSGPATAALVAGLLLSTPVVAVLAAVCAAAGARVVRARAETVAEDRRTRALAEALGVLVAEVRSGRPLAEAAGAAAAGCPDPATARVLVPVLRLGEAPQVRPRDPLGPALVRLAAAVRLSGATGCSLAAVVGAVEDDLRARLRTAAELRSAVAGPRASATVLAGLPVFGLLMGAGVGADPWRVLTTTTPGTVLLVLGVGLELAGLAWSARLVGRVVRG</sequence>
<name>A0A562IYC0_9ACTN</name>
<protein>
    <submittedName>
        <fullName evidence="8">Tight adherence protein B</fullName>
    </submittedName>
</protein>
<dbReference type="Proteomes" id="UP000321490">
    <property type="component" value="Unassembled WGS sequence"/>
</dbReference>
<evidence type="ECO:0000256" key="4">
    <source>
        <dbReference type="ARBA" id="ARBA00022989"/>
    </source>
</evidence>
<evidence type="ECO:0000256" key="6">
    <source>
        <dbReference type="SAM" id="Phobius"/>
    </source>
</evidence>
<keyword evidence="9" id="KW-1185">Reference proteome</keyword>
<organism evidence="8 9">
    <name type="scientific">Modestobacter roseus</name>
    <dbReference type="NCBI Taxonomy" id="1181884"/>
    <lineage>
        <taxon>Bacteria</taxon>
        <taxon>Bacillati</taxon>
        <taxon>Actinomycetota</taxon>
        <taxon>Actinomycetes</taxon>
        <taxon>Geodermatophilales</taxon>
        <taxon>Geodermatophilaceae</taxon>
        <taxon>Modestobacter</taxon>
    </lineage>
</organism>
<keyword evidence="5 6" id="KW-0472">Membrane</keyword>
<feature type="domain" description="Type II secretion system protein GspF" evidence="7">
    <location>
        <begin position="75"/>
        <end position="220"/>
    </location>
</feature>
<dbReference type="EMBL" id="VLKF01000001">
    <property type="protein sequence ID" value="TWH75574.1"/>
    <property type="molecule type" value="Genomic_DNA"/>
</dbReference>
<feature type="transmembrane region" description="Helical" evidence="6">
    <location>
        <begin position="238"/>
        <end position="260"/>
    </location>
</feature>
<dbReference type="PANTHER" id="PTHR35007:SF4">
    <property type="entry name" value="CONSERVED TRANSMEMBRANE PROTEIN-RELATED"/>
    <property type="match status" value="1"/>
</dbReference>
<evidence type="ECO:0000313" key="8">
    <source>
        <dbReference type="EMBL" id="TWH75574.1"/>
    </source>
</evidence>
<comment type="subcellular location">
    <subcellularLocation>
        <location evidence="1">Cell membrane</location>
        <topology evidence="1">Multi-pass membrane protein</topology>
    </subcellularLocation>
</comment>
<dbReference type="AlphaFoldDB" id="A0A562IYC0"/>
<feature type="transmembrane region" description="Helical" evidence="6">
    <location>
        <begin position="53"/>
        <end position="78"/>
    </location>
</feature>
<keyword evidence="2" id="KW-1003">Cell membrane</keyword>
<comment type="caution">
    <text evidence="8">The sequence shown here is derived from an EMBL/GenBank/DDBJ whole genome shotgun (WGS) entry which is preliminary data.</text>
</comment>
<evidence type="ECO:0000256" key="5">
    <source>
        <dbReference type="ARBA" id="ARBA00023136"/>
    </source>
</evidence>
<gene>
    <name evidence="8" type="ORF">JD78_04136</name>
</gene>
<keyword evidence="4 6" id="KW-1133">Transmembrane helix</keyword>
<feature type="transmembrane region" description="Helical" evidence="6">
    <location>
        <begin position="207"/>
        <end position="226"/>
    </location>
</feature>